<name>A0A1F7UPP1_9BACT</name>
<feature type="domain" description="Glycosyltransferase 2-like" evidence="1">
    <location>
        <begin position="6"/>
        <end position="160"/>
    </location>
</feature>
<reference evidence="2 3" key="1">
    <citation type="journal article" date="2016" name="Nat. Commun.">
        <title>Thousands of microbial genomes shed light on interconnected biogeochemical processes in an aquifer system.</title>
        <authorList>
            <person name="Anantharaman K."/>
            <person name="Brown C.T."/>
            <person name="Hug L.A."/>
            <person name="Sharon I."/>
            <person name="Castelle C.J."/>
            <person name="Probst A.J."/>
            <person name="Thomas B.C."/>
            <person name="Singh A."/>
            <person name="Wilkins M.J."/>
            <person name="Karaoz U."/>
            <person name="Brodie E.L."/>
            <person name="Williams K.H."/>
            <person name="Hubbard S.S."/>
            <person name="Banfield J.F."/>
        </authorList>
    </citation>
    <scope>NUCLEOTIDE SEQUENCE [LARGE SCALE GENOMIC DNA]</scope>
</reference>
<dbReference type="PANTHER" id="PTHR48090:SF7">
    <property type="entry name" value="RFBJ PROTEIN"/>
    <property type="match status" value="1"/>
</dbReference>
<dbReference type="InterPro" id="IPR001173">
    <property type="entry name" value="Glyco_trans_2-like"/>
</dbReference>
<dbReference type="Gene3D" id="3.90.550.10">
    <property type="entry name" value="Spore Coat Polysaccharide Biosynthesis Protein SpsA, Chain A"/>
    <property type="match status" value="1"/>
</dbReference>
<sequence>MKVIAVLPAYNEAAVISDVIARLNAFVDRVVVVDDGSSDSTGDLAKRAGAFVVRHLINRGQGAALETGTRLALDFGADVIIHFDADGQHDSKDIAAMIAPITERQMDVVLGSRFLGKAVSLPIGRRLILHLGILFTCFFSGLKLTDVHNGFRAFSRAAAMQISLTHDGMAHASEILDIIADKNLRYVEVPVTIHYTAYSLGRGQGSGNAVQIVWRLLINKFF</sequence>
<comment type="caution">
    <text evidence="2">The sequence shown here is derived from an EMBL/GenBank/DDBJ whole genome shotgun (WGS) entry which is preliminary data.</text>
</comment>
<organism evidence="2 3">
    <name type="scientific">Candidatus Uhrbacteria bacterium RIFCSPLOWO2_01_FULL_47_25</name>
    <dbReference type="NCBI Taxonomy" id="1802402"/>
    <lineage>
        <taxon>Bacteria</taxon>
        <taxon>Candidatus Uhriibacteriota</taxon>
    </lineage>
</organism>
<dbReference type="InterPro" id="IPR029044">
    <property type="entry name" value="Nucleotide-diphossugar_trans"/>
</dbReference>
<evidence type="ECO:0000313" key="2">
    <source>
        <dbReference type="EMBL" id="OGL80270.1"/>
    </source>
</evidence>
<dbReference type="CDD" id="cd04179">
    <property type="entry name" value="DPM_DPG-synthase_like"/>
    <property type="match status" value="1"/>
</dbReference>
<dbReference type="Pfam" id="PF00535">
    <property type="entry name" value="Glycos_transf_2"/>
    <property type="match status" value="1"/>
</dbReference>
<dbReference type="SUPFAM" id="SSF53448">
    <property type="entry name" value="Nucleotide-diphospho-sugar transferases"/>
    <property type="match status" value="1"/>
</dbReference>
<proteinExistence type="predicted"/>
<dbReference type="Proteomes" id="UP000176846">
    <property type="component" value="Unassembled WGS sequence"/>
</dbReference>
<protein>
    <recommendedName>
        <fullName evidence="1">Glycosyltransferase 2-like domain-containing protein</fullName>
    </recommendedName>
</protein>
<dbReference type="PANTHER" id="PTHR48090">
    <property type="entry name" value="UNDECAPRENYL-PHOSPHATE 4-DEOXY-4-FORMAMIDO-L-ARABINOSE TRANSFERASE-RELATED"/>
    <property type="match status" value="1"/>
</dbReference>
<dbReference type="InterPro" id="IPR050256">
    <property type="entry name" value="Glycosyltransferase_2"/>
</dbReference>
<gene>
    <name evidence="2" type="ORF">A2936_02795</name>
</gene>
<dbReference type="EMBL" id="MGEK01000039">
    <property type="protein sequence ID" value="OGL80270.1"/>
    <property type="molecule type" value="Genomic_DNA"/>
</dbReference>
<dbReference type="AlphaFoldDB" id="A0A1F7UPP1"/>
<accession>A0A1F7UPP1</accession>
<evidence type="ECO:0000313" key="3">
    <source>
        <dbReference type="Proteomes" id="UP000176846"/>
    </source>
</evidence>
<evidence type="ECO:0000259" key="1">
    <source>
        <dbReference type="Pfam" id="PF00535"/>
    </source>
</evidence>